<accession>A0AAN6T8Y6</accession>
<dbReference type="GeneID" id="89943427"/>
<gene>
    <name evidence="1" type="ORF">N656DRAFT_848408</name>
</gene>
<proteinExistence type="predicted"/>
<organism evidence="1 2">
    <name type="scientific">Canariomyces notabilis</name>
    <dbReference type="NCBI Taxonomy" id="2074819"/>
    <lineage>
        <taxon>Eukaryota</taxon>
        <taxon>Fungi</taxon>
        <taxon>Dikarya</taxon>
        <taxon>Ascomycota</taxon>
        <taxon>Pezizomycotina</taxon>
        <taxon>Sordariomycetes</taxon>
        <taxon>Sordariomycetidae</taxon>
        <taxon>Sordariales</taxon>
        <taxon>Chaetomiaceae</taxon>
        <taxon>Canariomyces</taxon>
    </lineage>
</organism>
<keyword evidence="2" id="KW-1185">Reference proteome</keyword>
<reference evidence="1" key="2">
    <citation type="submission" date="2023-05" db="EMBL/GenBank/DDBJ databases">
        <authorList>
            <consortium name="Lawrence Berkeley National Laboratory"/>
            <person name="Steindorff A."/>
            <person name="Hensen N."/>
            <person name="Bonometti L."/>
            <person name="Westerberg I."/>
            <person name="Brannstrom I.O."/>
            <person name="Guillou S."/>
            <person name="Cros-Aarteil S."/>
            <person name="Calhoun S."/>
            <person name="Haridas S."/>
            <person name="Kuo A."/>
            <person name="Mondo S."/>
            <person name="Pangilinan J."/>
            <person name="Riley R."/>
            <person name="Labutti K."/>
            <person name="Andreopoulos B."/>
            <person name="Lipzen A."/>
            <person name="Chen C."/>
            <person name="Yanf M."/>
            <person name="Daum C."/>
            <person name="Ng V."/>
            <person name="Clum A."/>
            <person name="Ohm R."/>
            <person name="Martin F."/>
            <person name="Silar P."/>
            <person name="Natvig D."/>
            <person name="Lalanne C."/>
            <person name="Gautier V."/>
            <person name="Ament-Velasquez S.L."/>
            <person name="Kruys A."/>
            <person name="Hutchinson M.I."/>
            <person name="Powell A.J."/>
            <person name="Barry K."/>
            <person name="Miller A.N."/>
            <person name="Grigoriev I.V."/>
            <person name="Debuchy R."/>
            <person name="Gladieux P."/>
            <person name="Thoren M.H."/>
            <person name="Johannesson H."/>
        </authorList>
    </citation>
    <scope>NUCLEOTIDE SEQUENCE</scope>
    <source>
        <strain evidence="1">CBS 508.74</strain>
    </source>
</reference>
<dbReference type="RefSeq" id="XP_064666241.1">
    <property type="nucleotide sequence ID" value="XM_064819301.1"/>
</dbReference>
<reference evidence="1" key="1">
    <citation type="journal article" date="2023" name="Mol. Phylogenet. Evol.">
        <title>Genome-scale phylogeny and comparative genomics of the fungal order Sordariales.</title>
        <authorList>
            <person name="Hensen N."/>
            <person name="Bonometti L."/>
            <person name="Westerberg I."/>
            <person name="Brannstrom I.O."/>
            <person name="Guillou S."/>
            <person name="Cros-Aarteil S."/>
            <person name="Calhoun S."/>
            <person name="Haridas S."/>
            <person name="Kuo A."/>
            <person name="Mondo S."/>
            <person name="Pangilinan J."/>
            <person name="Riley R."/>
            <person name="LaButti K."/>
            <person name="Andreopoulos B."/>
            <person name="Lipzen A."/>
            <person name="Chen C."/>
            <person name="Yan M."/>
            <person name="Daum C."/>
            <person name="Ng V."/>
            <person name="Clum A."/>
            <person name="Steindorff A."/>
            <person name="Ohm R.A."/>
            <person name="Martin F."/>
            <person name="Silar P."/>
            <person name="Natvig D.O."/>
            <person name="Lalanne C."/>
            <person name="Gautier V."/>
            <person name="Ament-Velasquez S.L."/>
            <person name="Kruys A."/>
            <person name="Hutchinson M.I."/>
            <person name="Powell A.J."/>
            <person name="Barry K."/>
            <person name="Miller A.N."/>
            <person name="Grigoriev I.V."/>
            <person name="Debuchy R."/>
            <person name="Gladieux P."/>
            <person name="Hiltunen Thoren M."/>
            <person name="Johannesson H."/>
        </authorList>
    </citation>
    <scope>NUCLEOTIDE SEQUENCE</scope>
    <source>
        <strain evidence="1">CBS 508.74</strain>
    </source>
</reference>
<comment type="caution">
    <text evidence="1">The sequence shown here is derived from an EMBL/GenBank/DDBJ whole genome shotgun (WGS) entry which is preliminary data.</text>
</comment>
<evidence type="ECO:0000313" key="1">
    <source>
        <dbReference type="EMBL" id="KAK4108671.1"/>
    </source>
</evidence>
<evidence type="ECO:0000313" key="2">
    <source>
        <dbReference type="Proteomes" id="UP001302812"/>
    </source>
</evidence>
<dbReference type="EMBL" id="MU853361">
    <property type="protein sequence ID" value="KAK4108671.1"/>
    <property type="molecule type" value="Genomic_DNA"/>
</dbReference>
<sequence length="336" mass="38616">MAGVSSTDHDLEARFQRLTIESLEGQHRDILKRALSNVLSTEIAEFTLAQIVDGLPIHDVLYDRYNTHVMVHVYDPMPIRHDRLCYGVLERSRQLYAEFDLKIIKLDSKAVHAYQTASPGSRAFKTRLIELVAVALHQIAVWVYKQNTSLHKGEPPTGHRPPPTYFLHEWYRDYDQYPDGIAGCVGYWVEARILGGVILFDRHSLESHEVYIHPNRAEASYRICRLLDEQKQQLLGFLLHNGPTAPAHCPLPILPTLDNADRVDPEEPIAETGIYRDIWERKEKPATPGDYRLRDVKCHEDWANFEDMRAAASRARGRLYRQSVARMAAEEANESR</sequence>
<dbReference type="Proteomes" id="UP001302812">
    <property type="component" value="Unassembled WGS sequence"/>
</dbReference>
<dbReference type="AlphaFoldDB" id="A0AAN6T8Y6"/>
<name>A0AAN6T8Y6_9PEZI</name>
<protein>
    <submittedName>
        <fullName evidence="1">Uncharacterized protein</fullName>
    </submittedName>
</protein>